<gene>
    <name evidence="1" type="ORF">PIB30_093008</name>
</gene>
<protein>
    <submittedName>
        <fullName evidence="1">Uncharacterized protein</fullName>
    </submittedName>
</protein>
<dbReference type="Proteomes" id="UP001341840">
    <property type="component" value="Unassembled WGS sequence"/>
</dbReference>
<organism evidence="1 2">
    <name type="scientific">Stylosanthes scabra</name>
    <dbReference type="NCBI Taxonomy" id="79078"/>
    <lineage>
        <taxon>Eukaryota</taxon>
        <taxon>Viridiplantae</taxon>
        <taxon>Streptophyta</taxon>
        <taxon>Embryophyta</taxon>
        <taxon>Tracheophyta</taxon>
        <taxon>Spermatophyta</taxon>
        <taxon>Magnoliopsida</taxon>
        <taxon>eudicotyledons</taxon>
        <taxon>Gunneridae</taxon>
        <taxon>Pentapetalae</taxon>
        <taxon>rosids</taxon>
        <taxon>fabids</taxon>
        <taxon>Fabales</taxon>
        <taxon>Fabaceae</taxon>
        <taxon>Papilionoideae</taxon>
        <taxon>50 kb inversion clade</taxon>
        <taxon>dalbergioids sensu lato</taxon>
        <taxon>Dalbergieae</taxon>
        <taxon>Pterocarpus clade</taxon>
        <taxon>Stylosanthes</taxon>
    </lineage>
</organism>
<reference evidence="1 2" key="1">
    <citation type="journal article" date="2023" name="Plants (Basel)">
        <title>Bridging the Gap: Combining Genomics and Transcriptomics Approaches to Understand Stylosanthes scabra, an Orphan Legume from the Brazilian Caatinga.</title>
        <authorList>
            <person name="Ferreira-Neto J.R.C."/>
            <person name="da Silva M.D."/>
            <person name="Binneck E."/>
            <person name="de Melo N.F."/>
            <person name="da Silva R.H."/>
            <person name="de Melo A.L.T.M."/>
            <person name="Pandolfi V."/>
            <person name="Bustamante F.O."/>
            <person name="Brasileiro-Vidal A.C."/>
            <person name="Benko-Iseppon A.M."/>
        </authorList>
    </citation>
    <scope>NUCLEOTIDE SEQUENCE [LARGE SCALE GENOMIC DNA]</scope>
    <source>
        <tissue evidence="1">Leaves</tissue>
    </source>
</reference>
<evidence type="ECO:0000313" key="2">
    <source>
        <dbReference type="Proteomes" id="UP001341840"/>
    </source>
</evidence>
<keyword evidence="2" id="KW-1185">Reference proteome</keyword>
<proteinExistence type="predicted"/>
<dbReference type="EMBL" id="JASCZI010001957">
    <property type="protein sequence ID" value="MED6115678.1"/>
    <property type="molecule type" value="Genomic_DNA"/>
</dbReference>
<accession>A0ABU6QVR6</accession>
<name>A0ABU6QVR6_9FABA</name>
<evidence type="ECO:0000313" key="1">
    <source>
        <dbReference type="EMBL" id="MED6115678.1"/>
    </source>
</evidence>
<sequence length="197" mass="22478">MGNRTICKSHMKGFKKGNMTLLPLVLNLSHMMKKKPWSKREPRIRATTIDDFLKENGIDLENVLASLDLPVDGPSTKPSYDGNDSSALHADYYNQVMADIDDKQGTLGRNKRFVRLAYTNWLVVPQGAKDFMWNYVNRFKGKVKRSHFVPYDNIEDMVKNRPLQAKYGTKVAKKSERNEEITKKSLEASSAAYAYAP</sequence>
<comment type="caution">
    <text evidence="1">The sequence shown here is derived from an EMBL/GenBank/DDBJ whole genome shotgun (WGS) entry which is preliminary data.</text>
</comment>